<protein>
    <submittedName>
        <fullName evidence="2">Uncharacterized protein</fullName>
    </submittedName>
</protein>
<reference evidence="2" key="1">
    <citation type="journal article" date="2021" name="PeerJ">
        <title>Extensive microbial diversity within the chicken gut microbiome revealed by metagenomics and culture.</title>
        <authorList>
            <person name="Gilroy R."/>
            <person name="Ravi A."/>
            <person name="Getino M."/>
            <person name="Pursley I."/>
            <person name="Horton D.L."/>
            <person name="Alikhan N.F."/>
            <person name="Baker D."/>
            <person name="Gharbi K."/>
            <person name="Hall N."/>
            <person name="Watson M."/>
            <person name="Adriaenssens E.M."/>
            <person name="Foster-Nyarko E."/>
            <person name="Jarju S."/>
            <person name="Secka A."/>
            <person name="Antonio M."/>
            <person name="Oren A."/>
            <person name="Chaudhuri R.R."/>
            <person name="La Ragione R."/>
            <person name="Hildebrand F."/>
            <person name="Pallen M.J."/>
        </authorList>
    </citation>
    <scope>NUCLEOTIDE SEQUENCE</scope>
    <source>
        <strain evidence="2">26628</strain>
    </source>
</reference>
<proteinExistence type="predicted"/>
<dbReference type="Proteomes" id="UP000824249">
    <property type="component" value="Unassembled WGS sequence"/>
</dbReference>
<dbReference type="AlphaFoldDB" id="A0A9D1VTD0"/>
<evidence type="ECO:0000313" key="3">
    <source>
        <dbReference type="Proteomes" id="UP000824249"/>
    </source>
</evidence>
<dbReference type="EMBL" id="DXFD01000038">
    <property type="protein sequence ID" value="HIX46474.1"/>
    <property type="molecule type" value="Genomic_DNA"/>
</dbReference>
<accession>A0A9D1VTD0</accession>
<evidence type="ECO:0000313" key="2">
    <source>
        <dbReference type="EMBL" id="HIX46474.1"/>
    </source>
</evidence>
<organism evidence="2 3">
    <name type="scientific">Candidatus Borkfalkia faecigallinarum</name>
    <dbReference type="NCBI Taxonomy" id="2838509"/>
    <lineage>
        <taxon>Bacteria</taxon>
        <taxon>Bacillati</taxon>
        <taxon>Bacillota</taxon>
        <taxon>Clostridia</taxon>
        <taxon>Christensenellales</taxon>
        <taxon>Christensenellaceae</taxon>
        <taxon>Candidatus Borkfalkia</taxon>
    </lineage>
</organism>
<name>A0A9D1VTD0_9FIRM</name>
<feature type="region of interest" description="Disordered" evidence="1">
    <location>
        <begin position="34"/>
        <end position="57"/>
    </location>
</feature>
<evidence type="ECO:0000256" key="1">
    <source>
        <dbReference type="SAM" id="MobiDB-lite"/>
    </source>
</evidence>
<reference evidence="2" key="2">
    <citation type="submission" date="2021-04" db="EMBL/GenBank/DDBJ databases">
        <authorList>
            <person name="Gilroy R."/>
        </authorList>
    </citation>
    <scope>NUCLEOTIDE SEQUENCE</scope>
    <source>
        <strain evidence="2">26628</strain>
    </source>
</reference>
<comment type="caution">
    <text evidence="2">The sequence shown here is derived from an EMBL/GenBank/DDBJ whole genome shotgun (WGS) entry which is preliminary data.</text>
</comment>
<gene>
    <name evidence="2" type="ORF">H9737_02145</name>
</gene>
<sequence>MEERLFECRADRRQKFRRKRRGRQAAPFRMLIIRPDESKKRKRSMRAHSPPPQKKSQKICRSLLTEPLFRDTIQIGQMIQAASLYRERLRGGDGGLWRDLICPQSWFWCAVGKGMINIQEIECLIEKYADLFDQ</sequence>